<dbReference type="InterPro" id="IPR016024">
    <property type="entry name" value="ARM-type_fold"/>
</dbReference>
<dbReference type="SUPFAM" id="SSF48371">
    <property type="entry name" value="ARM repeat"/>
    <property type="match status" value="1"/>
</dbReference>
<protein>
    <submittedName>
        <fullName evidence="1">Uncharacterized protein</fullName>
    </submittedName>
</protein>
<gene>
    <name evidence="1" type="ORF">TRITD_6Av1G146880</name>
</gene>
<keyword evidence="2" id="KW-1185">Reference proteome</keyword>
<dbReference type="InterPro" id="IPR011989">
    <property type="entry name" value="ARM-like"/>
</dbReference>
<dbReference type="PANTHER" id="PTHR21567">
    <property type="entry name" value="CLASP"/>
    <property type="match status" value="1"/>
</dbReference>
<dbReference type="GO" id="GO:0005881">
    <property type="term" value="C:cytoplasmic microtubule"/>
    <property type="evidence" value="ECO:0007669"/>
    <property type="project" value="TreeGrafter"/>
</dbReference>
<dbReference type="GO" id="GO:0000226">
    <property type="term" value="P:microtubule cytoskeleton organization"/>
    <property type="evidence" value="ECO:0007669"/>
    <property type="project" value="TreeGrafter"/>
</dbReference>
<dbReference type="EMBL" id="LT934121">
    <property type="protein sequence ID" value="VAI47207.1"/>
    <property type="molecule type" value="Genomic_DNA"/>
</dbReference>
<dbReference type="GO" id="GO:0008017">
    <property type="term" value="F:microtubule binding"/>
    <property type="evidence" value="ECO:0007669"/>
    <property type="project" value="TreeGrafter"/>
</dbReference>
<dbReference type="Gramene" id="TRITD6Av1G146880.29">
    <property type="protein sequence ID" value="TRITD6Av1G146880.29"/>
    <property type="gene ID" value="TRITD6Av1G146880"/>
</dbReference>
<dbReference type="PANTHER" id="PTHR21567:SF69">
    <property type="entry name" value="TOG DOMAIN-CONTAINING PROTEIN"/>
    <property type="match status" value="1"/>
</dbReference>
<evidence type="ECO:0000313" key="2">
    <source>
        <dbReference type="Proteomes" id="UP000324705"/>
    </source>
</evidence>
<sequence>MLRNQKDQMEESIEIILEKLVQMTKDVVAKISNEANQCLNVVLAKYDPFRCLAVIVPLLVTDDEKTLVMCINCLTKLVGRLSQEELVAQLPSFLPALFDAFNNQSPDIRKVFCLFC</sequence>
<dbReference type="Proteomes" id="UP000324705">
    <property type="component" value="Chromosome 6A"/>
</dbReference>
<reference evidence="1 2" key="1">
    <citation type="submission" date="2017-09" db="EMBL/GenBank/DDBJ databases">
        <authorList>
            <consortium name="International Durum Wheat Genome Sequencing Consortium (IDWGSC)"/>
            <person name="Milanesi L."/>
        </authorList>
    </citation>
    <scope>NUCLEOTIDE SEQUENCE [LARGE SCALE GENOMIC DNA]</scope>
    <source>
        <strain evidence="2">cv. Svevo</strain>
    </source>
</reference>
<evidence type="ECO:0000313" key="1">
    <source>
        <dbReference type="EMBL" id="VAI47207.1"/>
    </source>
</evidence>
<dbReference type="Gene3D" id="1.25.10.10">
    <property type="entry name" value="Leucine-rich Repeat Variant"/>
    <property type="match status" value="1"/>
</dbReference>
<name>A0A9R0Y1T0_TRITD</name>
<organism evidence="1 2">
    <name type="scientific">Triticum turgidum subsp. durum</name>
    <name type="common">Durum wheat</name>
    <name type="synonym">Triticum durum</name>
    <dbReference type="NCBI Taxonomy" id="4567"/>
    <lineage>
        <taxon>Eukaryota</taxon>
        <taxon>Viridiplantae</taxon>
        <taxon>Streptophyta</taxon>
        <taxon>Embryophyta</taxon>
        <taxon>Tracheophyta</taxon>
        <taxon>Spermatophyta</taxon>
        <taxon>Magnoliopsida</taxon>
        <taxon>Liliopsida</taxon>
        <taxon>Poales</taxon>
        <taxon>Poaceae</taxon>
        <taxon>BOP clade</taxon>
        <taxon>Pooideae</taxon>
        <taxon>Triticodae</taxon>
        <taxon>Triticeae</taxon>
        <taxon>Triticinae</taxon>
        <taxon>Triticum</taxon>
    </lineage>
</organism>
<proteinExistence type="predicted"/>
<accession>A0A9R0Y1T0</accession>
<dbReference type="AlphaFoldDB" id="A0A9R0Y1T0"/>